<dbReference type="InterPro" id="IPR006016">
    <property type="entry name" value="UspA"/>
</dbReference>
<gene>
    <name evidence="3" type="ORF">C8D99_1254</name>
</gene>
<keyword evidence="4" id="KW-1185">Reference proteome</keyword>
<organism evidence="3 4">
    <name type="scientific">Aminivibrio pyruvatiphilus</name>
    <dbReference type="NCBI Taxonomy" id="1005740"/>
    <lineage>
        <taxon>Bacteria</taxon>
        <taxon>Thermotogati</taxon>
        <taxon>Synergistota</taxon>
        <taxon>Synergistia</taxon>
        <taxon>Synergistales</taxon>
        <taxon>Aminobacteriaceae</taxon>
        <taxon>Aminivibrio</taxon>
    </lineage>
</organism>
<accession>A0A4R8M153</accession>
<dbReference type="InterPro" id="IPR014729">
    <property type="entry name" value="Rossmann-like_a/b/a_fold"/>
</dbReference>
<dbReference type="InterPro" id="IPR006015">
    <property type="entry name" value="Universal_stress_UspA"/>
</dbReference>
<dbReference type="PRINTS" id="PR01438">
    <property type="entry name" value="UNVRSLSTRESS"/>
</dbReference>
<evidence type="ECO:0000259" key="2">
    <source>
        <dbReference type="Pfam" id="PF00582"/>
    </source>
</evidence>
<protein>
    <submittedName>
        <fullName evidence="3">Nucleotide-binding universal stress UspA family protein</fullName>
    </submittedName>
</protein>
<sequence>MSGKILVAVDMSKMSEEVFAYGCSMALRLKAEAAFIHVLPHPTLWRGYEPWLPPEIDAEVAEIARKKLDYYFRKTKEDLPELENVEYKMVVKEGNPSDVIMSYARENDFNLIVIGYRGQSTIERLVVGSTAANVARYAHCSVLIYRPGQQII</sequence>
<dbReference type="Gene3D" id="3.40.50.620">
    <property type="entry name" value="HUPs"/>
    <property type="match status" value="1"/>
</dbReference>
<dbReference type="Pfam" id="PF00582">
    <property type="entry name" value="Usp"/>
    <property type="match status" value="1"/>
</dbReference>
<dbReference type="Proteomes" id="UP000295066">
    <property type="component" value="Unassembled WGS sequence"/>
</dbReference>
<dbReference type="OrthoDB" id="9789668at2"/>
<evidence type="ECO:0000313" key="3">
    <source>
        <dbReference type="EMBL" id="TDY55325.1"/>
    </source>
</evidence>
<proteinExistence type="inferred from homology"/>
<evidence type="ECO:0000313" key="4">
    <source>
        <dbReference type="Proteomes" id="UP000295066"/>
    </source>
</evidence>
<comment type="similarity">
    <text evidence="1">Belongs to the universal stress protein A family.</text>
</comment>
<dbReference type="SUPFAM" id="SSF52402">
    <property type="entry name" value="Adenine nucleotide alpha hydrolases-like"/>
    <property type="match status" value="1"/>
</dbReference>
<comment type="caution">
    <text evidence="3">The sequence shown here is derived from an EMBL/GenBank/DDBJ whole genome shotgun (WGS) entry which is preliminary data.</text>
</comment>
<dbReference type="CDD" id="cd00293">
    <property type="entry name" value="USP-like"/>
    <property type="match status" value="1"/>
</dbReference>
<dbReference type="AlphaFoldDB" id="A0A4R8M153"/>
<dbReference type="RefSeq" id="WP_133958997.1">
    <property type="nucleotide sequence ID" value="NZ_SORI01000025.1"/>
</dbReference>
<dbReference type="EMBL" id="SORI01000025">
    <property type="protein sequence ID" value="TDY55325.1"/>
    <property type="molecule type" value="Genomic_DNA"/>
</dbReference>
<name>A0A4R8M153_9BACT</name>
<feature type="domain" description="UspA" evidence="2">
    <location>
        <begin position="1"/>
        <end position="146"/>
    </location>
</feature>
<dbReference type="PANTHER" id="PTHR46268">
    <property type="entry name" value="STRESS RESPONSE PROTEIN NHAX"/>
    <property type="match status" value="1"/>
</dbReference>
<reference evidence="3 4" key="1">
    <citation type="submission" date="2019-03" db="EMBL/GenBank/DDBJ databases">
        <title>Genomic Encyclopedia of Type Strains, Phase IV (KMG-IV): sequencing the most valuable type-strain genomes for metagenomic binning, comparative biology and taxonomic classification.</title>
        <authorList>
            <person name="Goeker M."/>
        </authorList>
    </citation>
    <scope>NUCLEOTIDE SEQUENCE [LARGE SCALE GENOMIC DNA]</scope>
    <source>
        <strain evidence="3 4">DSM 25964</strain>
    </source>
</reference>
<evidence type="ECO:0000256" key="1">
    <source>
        <dbReference type="ARBA" id="ARBA00008791"/>
    </source>
</evidence>
<dbReference type="PANTHER" id="PTHR46268:SF6">
    <property type="entry name" value="UNIVERSAL STRESS PROTEIN UP12"/>
    <property type="match status" value="1"/>
</dbReference>